<feature type="domain" description="Pyrrolo-quinoline quinone repeat" evidence="3">
    <location>
        <begin position="229"/>
        <end position="488"/>
    </location>
</feature>
<dbReference type="InterPro" id="IPR015943">
    <property type="entry name" value="WD40/YVTN_repeat-like_dom_sf"/>
</dbReference>
<dbReference type="InterPro" id="IPR002372">
    <property type="entry name" value="PQQ_rpt_dom"/>
</dbReference>
<dbReference type="RefSeq" id="WP_145181411.1">
    <property type="nucleotide sequence ID" value="NZ_CP036266.1"/>
</dbReference>
<dbReference type="PANTHER" id="PTHR34512:SF30">
    <property type="entry name" value="OUTER MEMBRANE PROTEIN ASSEMBLY FACTOR BAMB"/>
    <property type="match status" value="1"/>
</dbReference>
<dbReference type="EMBL" id="CP036266">
    <property type="protein sequence ID" value="QDT19601.1"/>
    <property type="molecule type" value="Genomic_DNA"/>
</dbReference>
<dbReference type="Gene3D" id="2.130.10.10">
    <property type="entry name" value="YVTN repeat-like/Quinoprotein amine dehydrogenase"/>
    <property type="match status" value="2"/>
</dbReference>
<dbReference type="InterPro" id="IPR011047">
    <property type="entry name" value="Quinoprotein_ADH-like_sf"/>
</dbReference>
<feature type="region of interest" description="Disordered" evidence="1">
    <location>
        <begin position="1"/>
        <end position="33"/>
    </location>
</feature>
<evidence type="ECO:0000256" key="2">
    <source>
        <dbReference type="SAM" id="Phobius"/>
    </source>
</evidence>
<dbReference type="SUPFAM" id="SSF50998">
    <property type="entry name" value="Quinoprotein alcohol dehydrogenase-like"/>
    <property type="match status" value="1"/>
</dbReference>
<keyword evidence="5" id="KW-1185">Reference proteome</keyword>
<protein>
    <submittedName>
        <fullName evidence="4">Outer membrane biogenesis protein BamB</fullName>
    </submittedName>
</protein>
<evidence type="ECO:0000259" key="3">
    <source>
        <dbReference type="Pfam" id="PF13360"/>
    </source>
</evidence>
<feature type="transmembrane region" description="Helical" evidence="2">
    <location>
        <begin position="105"/>
        <end position="121"/>
    </location>
</feature>
<evidence type="ECO:0000256" key="1">
    <source>
        <dbReference type="SAM" id="MobiDB-lite"/>
    </source>
</evidence>
<proteinExistence type="predicted"/>
<evidence type="ECO:0000313" key="5">
    <source>
        <dbReference type="Proteomes" id="UP000320421"/>
    </source>
</evidence>
<keyword evidence="2" id="KW-0472">Membrane</keyword>
<feature type="transmembrane region" description="Helical" evidence="2">
    <location>
        <begin position="82"/>
        <end position="98"/>
    </location>
</feature>
<sequence>MSDYSKNEDSAEPENASAENKPADTETAVPAETTQRPVRRLRWKWGLAVLVIGIVAMVIQWFRLAPDRTYQVFSVYEGIRNLVVGLLIWWLFVSGVAWKTRFKGLLGAVLAFVLFFTVVRVESFEGDMVPRFQFRFMPTAEQRAVEYFEQADNSADEKSESAETLVALEADWPGYRNALRDGIARDQQIRTDWESEPPKLLWKHPVGAGWGSFCVVEDRVFTQEQRGEDELVVCYDVSTGKQIWTQSEPVRFSETLGGVGPRATPVFEEGRLYTMGGTGILNCLDAATGKPVWSHDLLKEGDLKNLTWGMAGSPLIHDDLVIVNQGVSPAAADKKNQAIIAFDKLSGEKVWSSGTHKPSYSSPQYAILNGTPQVLIFNAKGLEGFSLEDGQSLWFFEWANHAGCNAAQPIPLDDDSVFLGAGYGLGSARIEIAPGKSSEKTAQVKEEWKSLSLKLKFNSAVKQEGYVYGLDEGVLTCLDLDTGKRQWKRGRYGYGQLLLVDGYLIILAEDGRVELVEANPEKYVQRGKFQAIEGQTWNNPALARGRLFVRNSEEAACYDLSPLTKQGAAVTAEASNR</sequence>
<dbReference type="Pfam" id="PF13360">
    <property type="entry name" value="PQQ_2"/>
    <property type="match status" value="1"/>
</dbReference>
<dbReference type="OrthoDB" id="7051554at2"/>
<organism evidence="4 5">
    <name type="scientific">Gimesia chilikensis</name>
    <dbReference type="NCBI Taxonomy" id="2605989"/>
    <lineage>
        <taxon>Bacteria</taxon>
        <taxon>Pseudomonadati</taxon>
        <taxon>Planctomycetota</taxon>
        <taxon>Planctomycetia</taxon>
        <taxon>Planctomycetales</taxon>
        <taxon>Planctomycetaceae</taxon>
        <taxon>Gimesia</taxon>
    </lineage>
</organism>
<accession>A0A517PJU6</accession>
<dbReference type="PANTHER" id="PTHR34512">
    <property type="entry name" value="CELL SURFACE PROTEIN"/>
    <property type="match status" value="1"/>
</dbReference>
<keyword evidence="2" id="KW-1133">Transmembrane helix</keyword>
<dbReference type="Proteomes" id="UP000320421">
    <property type="component" value="Chromosome"/>
</dbReference>
<keyword evidence="2" id="KW-0812">Transmembrane</keyword>
<evidence type="ECO:0000313" key="4">
    <source>
        <dbReference type="EMBL" id="QDT19601.1"/>
    </source>
</evidence>
<reference evidence="4 5" key="1">
    <citation type="submission" date="2019-02" db="EMBL/GenBank/DDBJ databases">
        <title>Deep-cultivation of Planctomycetes and their phenomic and genomic characterization uncovers novel biology.</title>
        <authorList>
            <person name="Wiegand S."/>
            <person name="Jogler M."/>
            <person name="Boedeker C."/>
            <person name="Pinto D."/>
            <person name="Vollmers J."/>
            <person name="Rivas-Marin E."/>
            <person name="Kohn T."/>
            <person name="Peeters S.H."/>
            <person name="Heuer A."/>
            <person name="Rast P."/>
            <person name="Oberbeckmann S."/>
            <person name="Bunk B."/>
            <person name="Jeske O."/>
            <person name="Meyerdierks A."/>
            <person name="Storesund J.E."/>
            <person name="Kallscheuer N."/>
            <person name="Luecker S."/>
            <person name="Lage O.M."/>
            <person name="Pohl T."/>
            <person name="Merkel B.J."/>
            <person name="Hornburger P."/>
            <person name="Mueller R.-W."/>
            <person name="Bruemmer F."/>
            <person name="Labrenz M."/>
            <person name="Spormann A.M."/>
            <person name="Op den Camp H."/>
            <person name="Overmann J."/>
            <person name="Amann R."/>
            <person name="Jetten M.S.M."/>
            <person name="Mascher T."/>
            <person name="Medema M.H."/>
            <person name="Devos D.P."/>
            <person name="Kaster A.-K."/>
            <person name="Ovreas L."/>
            <person name="Rohde M."/>
            <person name="Galperin M.Y."/>
            <person name="Jogler C."/>
        </authorList>
    </citation>
    <scope>NUCLEOTIDE SEQUENCE [LARGE SCALE GENOMIC DNA]</scope>
    <source>
        <strain evidence="4 5">HG66A1</strain>
    </source>
</reference>
<dbReference type="AlphaFoldDB" id="A0A517PJU6"/>
<feature type="transmembrane region" description="Helical" evidence="2">
    <location>
        <begin position="45"/>
        <end position="62"/>
    </location>
</feature>
<gene>
    <name evidence="4" type="ORF">HG66A1_13680</name>
</gene>
<name>A0A517PJU6_9PLAN</name>